<gene>
    <name evidence="13" type="ORF">NBH20_03795</name>
</gene>
<evidence type="ECO:0000256" key="5">
    <source>
        <dbReference type="ARBA" id="ARBA00022490"/>
    </source>
</evidence>
<reference evidence="13 14" key="1">
    <citation type="submission" date="2022-06" db="EMBL/GenBank/DDBJ databases">
        <authorList>
            <person name="Sun Q."/>
        </authorList>
    </citation>
    <scope>NUCLEOTIDE SEQUENCE [LARGE SCALE GENOMIC DNA]</scope>
    <source>
        <strain evidence="13 14">S153</strain>
    </source>
</reference>
<evidence type="ECO:0000256" key="10">
    <source>
        <dbReference type="ARBA" id="ARBA00031323"/>
    </source>
</evidence>
<dbReference type="InterPro" id="IPR029063">
    <property type="entry name" value="SAM-dependent_MTases_sf"/>
</dbReference>
<evidence type="ECO:0000256" key="1">
    <source>
        <dbReference type="ARBA" id="ARBA00004496"/>
    </source>
</evidence>
<dbReference type="EC" id="2.1.1.77" evidence="3"/>
<keyword evidence="8" id="KW-0949">S-adenosyl-L-methionine</keyword>
<dbReference type="SUPFAM" id="SSF53335">
    <property type="entry name" value="S-adenosyl-L-methionine-dependent methyltransferases"/>
    <property type="match status" value="1"/>
</dbReference>
<organism evidence="13 14">
    <name type="scientific">Ciceribacter sichuanensis</name>
    <dbReference type="NCBI Taxonomy" id="2949647"/>
    <lineage>
        <taxon>Bacteria</taxon>
        <taxon>Pseudomonadati</taxon>
        <taxon>Pseudomonadota</taxon>
        <taxon>Alphaproteobacteria</taxon>
        <taxon>Hyphomicrobiales</taxon>
        <taxon>Rhizobiaceae</taxon>
        <taxon>Ciceribacter</taxon>
    </lineage>
</organism>
<evidence type="ECO:0000256" key="3">
    <source>
        <dbReference type="ARBA" id="ARBA00011890"/>
    </source>
</evidence>
<sequence length="303" mass="32996">MLQGSTMEQRRHYAIRMLEKAGVSSDTALLHAFTQVPREDFVGPPPWLVSNHGGYREAPSDDVALLYDDVLIALDAPRGVNNGSPSLHALGIHALAPKTGERVCHIGAGTGYYSAILAELVGAAGHVTAVEYDEELAARAEACLTGRANVEVVRGNGIEWPRDDVDIVYVNFAVDQPAGPWIDRLKPGGRLLFPLGVPIFEKRGKGPVYSGMAGYLLIRREERGYAARFIESVSFVWAEGAQFSDWASHARLRAAFGDNWRAVRSLRWRQPEQPGEWYSEADWGLSTGPPDGDIGDTNTGKGG</sequence>
<dbReference type="GO" id="GO:0032259">
    <property type="term" value="P:methylation"/>
    <property type="evidence" value="ECO:0007669"/>
    <property type="project" value="UniProtKB-KW"/>
</dbReference>
<feature type="region of interest" description="Disordered" evidence="12">
    <location>
        <begin position="276"/>
        <end position="303"/>
    </location>
</feature>
<evidence type="ECO:0000313" key="14">
    <source>
        <dbReference type="Proteomes" id="UP001155079"/>
    </source>
</evidence>
<name>A0ABT0V383_9HYPH</name>
<dbReference type="Proteomes" id="UP001155079">
    <property type="component" value="Unassembled WGS sequence"/>
</dbReference>
<keyword evidence="14" id="KW-1185">Reference proteome</keyword>
<dbReference type="GO" id="GO:0008168">
    <property type="term" value="F:methyltransferase activity"/>
    <property type="evidence" value="ECO:0007669"/>
    <property type="project" value="UniProtKB-KW"/>
</dbReference>
<keyword evidence="5" id="KW-0963">Cytoplasm</keyword>
<evidence type="ECO:0000256" key="2">
    <source>
        <dbReference type="ARBA" id="ARBA00005369"/>
    </source>
</evidence>
<keyword evidence="7" id="KW-0808">Transferase</keyword>
<comment type="subcellular location">
    <subcellularLocation>
        <location evidence="1">Cytoplasm</location>
    </subcellularLocation>
</comment>
<proteinExistence type="inferred from homology"/>
<dbReference type="InterPro" id="IPR000682">
    <property type="entry name" value="PCMT"/>
</dbReference>
<comment type="similarity">
    <text evidence="2">Belongs to the methyltransferase superfamily. L-isoaspartyl/D-aspartyl protein methyltransferase family.</text>
</comment>
<dbReference type="EMBL" id="JAMQAY010000001">
    <property type="protein sequence ID" value="MCM2400263.1"/>
    <property type="molecule type" value="Genomic_DNA"/>
</dbReference>
<accession>A0ABT0V383</accession>
<evidence type="ECO:0000256" key="9">
    <source>
        <dbReference type="ARBA" id="ARBA00030757"/>
    </source>
</evidence>
<evidence type="ECO:0000256" key="4">
    <source>
        <dbReference type="ARBA" id="ARBA00013346"/>
    </source>
</evidence>
<evidence type="ECO:0000256" key="6">
    <source>
        <dbReference type="ARBA" id="ARBA00022603"/>
    </source>
</evidence>
<dbReference type="Gene3D" id="3.40.50.150">
    <property type="entry name" value="Vaccinia Virus protein VP39"/>
    <property type="match status" value="1"/>
</dbReference>
<keyword evidence="6 13" id="KW-0489">Methyltransferase</keyword>
<dbReference type="Pfam" id="PF01135">
    <property type="entry name" value="PCMT"/>
    <property type="match status" value="1"/>
</dbReference>
<dbReference type="CDD" id="cd02440">
    <property type="entry name" value="AdoMet_MTases"/>
    <property type="match status" value="1"/>
</dbReference>
<evidence type="ECO:0000256" key="8">
    <source>
        <dbReference type="ARBA" id="ARBA00022691"/>
    </source>
</evidence>
<dbReference type="PANTHER" id="PTHR11579:SF0">
    <property type="entry name" value="PROTEIN-L-ISOASPARTATE(D-ASPARTATE) O-METHYLTRANSFERASE"/>
    <property type="match status" value="1"/>
</dbReference>
<evidence type="ECO:0000313" key="13">
    <source>
        <dbReference type="EMBL" id="MCM2400263.1"/>
    </source>
</evidence>
<dbReference type="PANTHER" id="PTHR11579">
    <property type="entry name" value="PROTEIN-L-ISOASPARTATE O-METHYLTRANSFERASE"/>
    <property type="match status" value="1"/>
</dbReference>
<comment type="caution">
    <text evidence="13">The sequence shown here is derived from an EMBL/GenBank/DDBJ whole genome shotgun (WGS) entry which is preliminary data.</text>
</comment>
<evidence type="ECO:0000256" key="7">
    <source>
        <dbReference type="ARBA" id="ARBA00022679"/>
    </source>
</evidence>
<evidence type="ECO:0000256" key="11">
    <source>
        <dbReference type="ARBA" id="ARBA00031350"/>
    </source>
</evidence>
<evidence type="ECO:0000256" key="12">
    <source>
        <dbReference type="SAM" id="MobiDB-lite"/>
    </source>
</evidence>
<protein>
    <recommendedName>
        <fullName evidence="4">Protein-L-isoaspartate O-methyltransferase</fullName>
        <ecNumber evidence="3">2.1.1.77</ecNumber>
    </recommendedName>
    <alternativeName>
        <fullName evidence="11">L-isoaspartyl protein carboxyl methyltransferase</fullName>
    </alternativeName>
    <alternativeName>
        <fullName evidence="9">Protein L-isoaspartyl methyltransferase</fullName>
    </alternativeName>
    <alternativeName>
        <fullName evidence="10">Protein-beta-aspartate methyltransferase</fullName>
    </alternativeName>
</protein>